<dbReference type="InterPro" id="IPR013324">
    <property type="entry name" value="RNA_pol_sigma_r3/r4-like"/>
</dbReference>
<feature type="domain" description="RNA polymerase sigma factor 70 region 4 type 2" evidence="7">
    <location>
        <begin position="135"/>
        <end position="185"/>
    </location>
</feature>
<dbReference type="InterPro" id="IPR036388">
    <property type="entry name" value="WH-like_DNA-bd_sf"/>
</dbReference>
<dbReference type="Pfam" id="PF04542">
    <property type="entry name" value="Sigma70_r2"/>
    <property type="match status" value="1"/>
</dbReference>
<dbReference type="InterPro" id="IPR039425">
    <property type="entry name" value="RNA_pol_sigma-70-like"/>
</dbReference>
<dbReference type="InterPro" id="IPR007627">
    <property type="entry name" value="RNA_pol_sigma70_r2"/>
</dbReference>
<dbReference type="InterPro" id="IPR013249">
    <property type="entry name" value="RNA_pol_sigma70_r4_t2"/>
</dbReference>
<dbReference type="SUPFAM" id="SSF88946">
    <property type="entry name" value="Sigma2 domain of RNA polymerase sigma factors"/>
    <property type="match status" value="1"/>
</dbReference>
<keyword evidence="3" id="KW-0731">Sigma factor</keyword>
<evidence type="ECO:0000313" key="9">
    <source>
        <dbReference type="Proteomes" id="UP001165427"/>
    </source>
</evidence>
<dbReference type="InterPro" id="IPR013325">
    <property type="entry name" value="RNA_pol_sigma_r2"/>
</dbReference>
<comment type="similarity">
    <text evidence="1">Belongs to the sigma-70 factor family. ECF subfamily.</text>
</comment>
<evidence type="ECO:0000259" key="7">
    <source>
        <dbReference type="Pfam" id="PF08281"/>
    </source>
</evidence>
<gene>
    <name evidence="8" type="ORF">MRX98_06505</name>
</gene>
<reference evidence="8" key="1">
    <citation type="submission" date="2022-04" db="EMBL/GenBank/DDBJ databases">
        <title>Desulfatitalea alkaliphila sp. nov., a novel anaerobic sulfate-reducing bacterium isolated from terrestrial mud volcano, Taman Peninsula, Russia.</title>
        <authorList>
            <person name="Khomyakova M.A."/>
            <person name="Merkel A.Y."/>
            <person name="Slobodkin A.I."/>
        </authorList>
    </citation>
    <scope>NUCLEOTIDE SEQUENCE</scope>
    <source>
        <strain evidence="8">M08but</strain>
    </source>
</reference>
<dbReference type="GO" id="GO:0016987">
    <property type="term" value="F:sigma factor activity"/>
    <property type="evidence" value="ECO:0007669"/>
    <property type="project" value="UniProtKB-KW"/>
</dbReference>
<dbReference type="GO" id="GO:0006352">
    <property type="term" value="P:DNA-templated transcription initiation"/>
    <property type="evidence" value="ECO:0007669"/>
    <property type="project" value="InterPro"/>
</dbReference>
<evidence type="ECO:0000256" key="1">
    <source>
        <dbReference type="ARBA" id="ARBA00010641"/>
    </source>
</evidence>
<accession>A0AA41UIL3</accession>
<protein>
    <submittedName>
        <fullName evidence="8">RNA polymerase sigma factor</fullName>
    </submittedName>
</protein>
<dbReference type="GO" id="GO:0003677">
    <property type="term" value="F:DNA binding"/>
    <property type="evidence" value="ECO:0007669"/>
    <property type="project" value="UniProtKB-KW"/>
</dbReference>
<dbReference type="AlphaFoldDB" id="A0AA41UIL3"/>
<keyword evidence="2" id="KW-0805">Transcription regulation</keyword>
<evidence type="ECO:0000259" key="6">
    <source>
        <dbReference type="Pfam" id="PF04542"/>
    </source>
</evidence>
<keyword evidence="5" id="KW-0804">Transcription</keyword>
<dbReference type="SUPFAM" id="SSF88659">
    <property type="entry name" value="Sigma3 and sigma4 domains of RNA polymerase sigma factors"/>
    <property type="match status" value="1"/>
</dbReference>
<sequence>MPESTDADFAINCADDLPGYRQQLILQYQPGVLRAIQAVLGRWGGAPREWVAEDLSQELFAALFEHNGAKLRSFQGRNGCSLRTWLHTVAVRRVLNHLKRSRSADASLEERESAMADDRLPADEALMHREAVAFLREAVAQLPDMDRLAFRLIFEDGLGYDAAAEVCRLSKGALYTRIFRIKARLRDQVRKAGFL</sequence>
<dbReference type="Gene3D" id="1.10.10.10">
    <property type="entry name" value="Winged helix-like DNA-binding domain superfamily/Winged helix DNA-binding domain"/>
    <property type="match status" value="1"/>
</dbReference>
<dbReference type="Proteomes" id="UP001165427">
    <property type="component" value="Unassembled WGS sequence"/>
</dbReference>
<proteinExistence type="inferred from homology"/>
<keyword evidence="4" id="KW-0238">DNA-binding</keyword>
<dbReference type="RefSeq" id="WP_246904083.1">
    <property type="nucleotide sequence ID" value="NZ_JALJRB010000005.1"/>
</dbReference>
<dbReference type="Gene3D" id="1.10.1740.10">
    <property type="match status" value="1"/>
</dbReference>
<dbReference type="InterPro" id="IPR014284">
    <property type="entry name" value="RNA_pol_sigma-70_dom"/>
</dbReference>
<name>A0AA41UIL3_9BACT</name>
<evidence type="ECO:0000256" key="5">
    <source>
        <dbReference type="ARBA" id="ARBA00023163"/>
    </source>
</evidence>
<organism evidence="8 9">
    <name type="scientific">Desulfatitalea alkaliphila</name>
    <dbReference type="NCBI Taxonomy" id="2929485"/>
    <lineage>
        <taxon>Bacteria</taxon>
        <taxon>Pseudomonadati</taxon>
        <taxon>Thermodesulfobacteriota</taxon>
        <taxon>Desulfobacteria</taxon>
        <taxon>Desulfobacterales</taxon>
        <taxon>Desulfosarcinaceae</taxon>
        <taxon>Desulfatitalea</taxon>
    </lineage>
</organism>
<dbReference type="PANTHER" id="PTHR43133">
    <property type="entry name" value="RNA POLYMERASE ECF-TYPE SIGMA FACTO"/>
    <property type="match status" value="1"/>
</dbReference>
<evidence type="ECO:0000256" key="4">
    <source>
        <dbReference type="ARBA" id="ARBA00023125"/>
    </source>
</evidence>
<evidence type="ECO:0000256" key="2">
    <source>
        <dbReference type="ARBA" id="ARBA00023015"/>
    </source>
</evidence>
<dbReference type="NCBIfam" id="TIGR02937">
    <property type="entry name" value="sigma70-ECF"/>
    <property type="match status" value="1"/>
</dbReference>
<evidence type="ECO:0000313" key="8">
    <source>
        <dbReference type="EMBL" id="MCJ8500219.1"/>
    </source>
</evidence>
<dbReference type="EMBL" id="JALJRB010000005">
    <property type="protein sequence ID" value="MCJ8500219.1"/>
    <property type="molecule type" value="Genomic_DNA"/>
</dbReference>
<evidence type="ECO:0000256" key="3">
    <source>
        <dbReference type="ARBA" id="ARBA00023082"/>
    </source>
</evidence>
<dbReference type="Pfam" id="PF08281">
    <property type="entry name" value="Sigma70_r4_2"/>
    <property type="match status" value="1"/>
</dbReference>
<feature type="domain" description="RNA polymerase sigma-70 region 2" evidence="6">
    <location>
        <begin position="24"/>
        <end position="102"/>
    </location>
</feature>
<comment type="caution">
    <text evidence="8">The sequence shown here is derived from an EMBL/GenBank/DDBJ whole genome shotgun (WGS) entry which is preliminary data.</text>
</comment>
<keyword evidence="9" id="KW-1185">Reference proteome</keyword>
<dbReference type="PANTHER" id="PTHR43133:SF8">
    <property type="entry name" value="RNA POLYMERASE SIGMA FACTOR HI_1459-RELATED"/>
    <property type="match status" value="1"/>
</dbReference>